<feature type="compositionally biased region" description="Polar residues" evidence="6">
    <location>
        <begin position="135"/>
        <end position="157"/>
    </location>
</feature>
<evidence type="ECO:0000256" key="3">
    <source>
        <dbReference type="ARBA" id="ARBA00022771"/>
    </source>
</evidence>
<dbReference type="GO" id="GO:0008270">
    <property type="term" value="F:zinc ion binding"/>
    <property type="evidence" value="ECO:0007669"/>
    <property type="project" value="UniProtKB-KW"/>
</dbReference>
<dbReference type="InterPro" id="IPR052035">
    <property type="entry name" value="ZnF_BED_domain_contain"/>
</dbReference>
<proteinExistence type="predicted"/>
<dbReference type="SUPFAM" id="SSF53098">
    <property type="entry name" value="Ribonuclease H-like"/>
    <property type="match status" value="1"/>
</dbReference>
<keyword evidence="2" id="KW-0479">Metal-binding</keyword>
<dbReference type="InterPro" id="IPR008906">
    <property type="entry name" value="HATC_C_dom"/>
</dbReference>
<feature type="region of interest" description="Disordered" evidence="6">
    <location>
        <begin position="60"/>
        <end position="83"/>
    </location>
</feature>
<dbReference type="GO" id="GO:0046983">
    <property type="term" value="F:protein dimerization activity"/>
    <property type="evidence" value="ECO:0007669"/>
    <property type="project" value="InterPro"/>
</dbReference>
<feature type="domain" description="HAT C-terminal dimerisation" evidence="7">
    <location>
        <begin position="861"/>
        <end position="942"/>
    </location>
</feature>
<keyword evidence="9" id="KW-1185">Reference proteome</keyword>
<organism evidence="8 9">
    <name type="scientific">Agrocybe pediades</name>
    <dbReference type="NCBI Taxonomy" id="84607"/>
    <lineage>
        <taxon>Eukaryota</taxon>
        <taxon>Fungi</taxon>
        <taxon>Dikarya</taxon>
        <taxon>Basidiomycota</taxon>
        <taxon>Agaricomycotina</taxon>
        <taxon>Agaricomycetes</taxon>
        <taxon>Agaricomycetidae</taxon>
        <taxon>Agaricales</taxon>
        <taxon>Agaricineae</taxon>
        <taxon>Strophariaceae</taxon>
        <taxon>Agrocybe</taxon>
    </lineage>
</organism>
<accession>A0A8H4VTY2</accession>
<dbReference type="GO" id="GO:0005634">
    <property type="term" value="C:nucleus"/>
    <property type="evidence" value="ECO:0007669"/>
    <property type="project" value="UniProtKB-SubCell"/>
</dbReference>
<keyword evidence="4" id="KW-0862">Zinc</keyword>
<evidence type="ECO:0000313" key="9">
    <source>
        <dbReference type="Proteomes" id="UP000521872"/>
    </source>
</evidence>
<dbReference type="PANTHER" id="PTHR46481:SF10">
    <property type="entry name" value="ZINC FINGER BED DOMAIN-CONTAINING PROTEIN 39"/>
    <property type="match status" value="1"/>
</dbReference>
<feature type="compositionally biased region" description="Basic and acidic residues" evidence="6">
    <location>
        <begin position="836"/>
        <end position="853"/>
    </location>
</feature>
<dbReference type="AlphaFoldDB" id="A0A8H4VTY2"/>
<keyword evidence="3" id="KW-0863">Zinc-finger</keyword>
<evidence type="ECO:0000256" key="5">
    <source>
        <dbReference type="ARBA" id="ARBA00023242"/>
    </source>
</evidence>
<dbReference type="InterPro" id="IPR012337">
    <property type="entry name" value="RNaseH-like_sf"/>
</dbReference>
<comment type="subcellular location">
    <subcellularLocation>
        <location evidence="1">Nucleus</location>
    </subcellularLocation>
</comment>
<comment type="caution">
    <text evidence="8">The sequence shown here is derived from an EMBL/GenBank/DDBJ whole genome shotgun (WGS) entry which is preliminary data.</text>
</comment>
<name>A0A8H4VTY2_9AGAR</name>
<dbReference type="PANTHER" id="PTHR46481">
    <property type="entry name" value="ZINC FINGER BED DOMAIN-CONTAINING PROTEIN 4"/>
    <property type="match status" value="1"/>
</dbReference>
<protein>
    <recommendedName>
        <fullName evidence="7">HAT C-terminal dimerisation domain-containing protein</fullName>
    </recommendedName>
</protein>
<keyword evidence="5" id="KW-0539">Nucleus</keyword>
<evidence type="ECO:0000256" key="4">
    <source>
        <dbReference type="ARBA" id="ARBA00022833"/>
    </source>
</evidence>
<feature type="region of interest" description="Disordered" evidence="6">
    <location>
        <begin position="759"/>
        <end position="794"/>
    </location>
</feature>
<gene>
    <name evidence="8" type="ORF">D9613_009214</name>
</gene>
<evidence type="ECO:0000313" key="8">
    <source>
        <dbReference type="EMBL" id="KAF4622616.1"/>
    </source>
</evidence>
<feature type="region of interest" description="Disordered" evidence="6">
    <location>
        <begin position="119"/>
        <end position="230"/>
    </location>
</feature>
<feature type="region of interest" description="Disordered" evidence="6">
    <location>
        <begin position="809"/>
        <end position="853"/>
    </location>
</feature>
<evidence type="ECO:0000256" key="1">
    <source>
        <dbReference type="ARBA" id="ARBA00004123"/>
    </source>
</evidence>
<sequence length="1009" mass="113382">MYCRLDFGMEYKIFRYWKRDISTLDSTVIVCGICKKPGPACSCHPSHLCRPPAPPFWPHSQASPSSLPLSHYQTPQRVPHTQYPHPSSLAYPPLMPMYAYPSEHTIFQHQQIQSSQFGRPLSNLQPVTPSRPPLASSSMDARSMATPIQETPAATSRTVKRKRTDGAKAPSKRPRRNPPSTNSANDENSDVFSVPGVDPSSERQGPGPASLPKPIVDYSPVTKKKGQNKAVSKQSATDVWYFILKNANTVPSWILSQFQRSQNLLSLAAVSAFVWKNSNGMADTIRNHLSSKHGPEWRQIVIVEQLKGWEKISSVKPVPKEVKEEFTLQGFWDRLARWIAVDDQSLNVVECPELRDLLLYLNFDLTDRDIPHRTKLTQLICESYHREWKKLVSDLQSSEGRISFTSDLWSDRNLRSFMAVTAHFLLKDEHTNLVTKNRLVAFRHISGSHSGKHLAEQFLLILKELGIARKIGMITLDNASNCGSMMKDLEDLLEKMGLQFSAEGNHIRCFPHVINITVKAGLRALSASAPDITEEDGVPVVYEQNDGDAEYEDALHNDVVAKCRSLVTSHCVPGEWPANGGPAENYYGSTYQTKSFCETWIFDGLTFLMIDRVLELYPAIDGLLSKAKYIDINHHLLDEMELQVLADIVNFMRIPHAVQTVLCGEKTPTLPHVLPAYEDLLEMLRYFKLKNPQLKAAVAVTILKIEEYVKKSCKTRVYALATIIHPATKLDWIEEHWSQSEYRAAKEWMLQSMFEHRKASRKRTATSSQGPRATGNTSQDTSSRARSEQSLSTGPAHIRILKENLKRSASQVLPGPSSTPFGTLNTGTQSTCEDGEGFHAGEESGAEAHADEKDKKAVVDELQRYLDEGLVAGDELNGLSLTRFWQSKQYQFPALYHVALDILTVQASSVPCERAFSSSKETVTMRRNCLSTELMEILQFLKYTYRQDRLDLMDGLLSTEEELLRADSVSSISKPEEEIRDLLAKGQIDQLIMALQQDQSSTTHPSSSN</sequence>
<dbReference type="EMBL" id="JAACJL010000002">
    <property type="protein sequence ID" value="KAF4622616.1"/>
    <property type="molecule type" value="Genomic_DNA"/>
</dbReference>
<dbReference type="Pfam" id="PF05699">
    <property type="entry name" value="Dimer_Tnp_hAT"/>
    <property type="match status" value="1"/>
</dbReference>
<feature type="compositionally biased region" description="Polar residues" evidence="6">
    <location>
        <begin position="60"/>
        <end position="76"/>
    </location>
</feature>
<feature type="compositionally biased region" description="Polar residues" evidence="6">
    <location>
        <begin position="765"/>
        <end position="793"/>
    </location>
</feature>
<feature type="compositionally biased region" description="Polar residues" evidence="6">
    <location>
        <begin position="809"/>
        <end position="832"/>
    </location>
</feature>
<evidence type="ECO:0000256" key="2">
    <source>
        <dbReference type="ARBA" id="ARBA00022723"/>
    </source>
</evidence>
<dbReference type="Proteomes" id="UP000521872">
    <property type="component" value="Unassembled WGS sequence"/>
</dbReference>
<evidence type="ECO:0000256" key="6">
    <source>
        <dbReference type="SAM" id="MobiDB-lite"/>
    </source>
</evidence>
<reference evidence="8 9" key="1">
    <citation type="submission" date="2019-12" db="EMBL/GenBank/DDBJ databases">
        <authorList>
            <person name="Floudas D."/>
            <person name="Bentzer J."/>
            <person name="Ahren D."/>
            <person name="Johansson T."/>
            <person name="Persson P."/>
            <person name="Tunlid A."/>
        </authorList>
    </citation>
    <scope>NUCLEOTIDE SEQUENCE [LARGE SCALE GENOMIC DNA]</scope>
    <source>
        <strain evidence="8 9">CBS 102.39</strain>
    </source>
</reference>
<evidence type="ECO:0000259" key="7">
    <source>
        <dbReference type="Pfam" id="PF05699"/>
    </source>
</evidence>